<dbReference type="OMA" id="NASTEHA"/>
<dbReference type="InterPro" id="IPR048319">
    <property type="entry name" value="Vps52_CC"/>
</dbReference>
<dbReference type="GO" id="GO:0006896">
    <property type="term" value="P:Golgi to vacuole transport"/>
    <property type="evidence" value="ECO:0007669"/>
    <property type="project" value="TreeGrafter"/>
</dbReference>
<dbReference type="GO" id="GO:0005829">
    <property type="term" value="C:cytosol"/>
    <property type="evidence" value="ECO:0007669"/>
    <property type="project" value="GOC"/>
</dbReference>
<dbReference type="RefSeq" id="XP_018274414.1">
    <property type="nucleotide sequence ID" value="XM_018415520.1"/>
</dbReference>
<gene>
    <name evidence="6" type="ORF">RHOBADRAFT_50840</name>
</gene>
<dbReference type="GO" id="GO:1990904">
    <property type="term" value="C:ribonucleoprotein complex"/>
    <property type="evidence" value="ECO:0007669"/>
    <property type="project" value="UniProtKB-KW"/>
</dbReference>
<evidence type="ECO:0000256" key="3">
    <source>
        <dbReference type="ARBA" id="ARBA00035264"/>
    </source>
</evidence>
<dbReference type="Gene3D" id="4.10.640.10">
    <property type="entry name" value="Ribosomal protein S18"/>
    <property type="match status" value="1"/>
</dbReference>
<dbReference type="AlphaFoldDB" id="A0A194SD46"/>
<dbReference type="InterPro" id="IPR036870">
    <property type="entry name" value="Ribosomal_bS18_sf"/>
</dbReference>
<evidence type="ECO:0000313" key="7">
    <source>
        <dbReference type="Proteomes" id="UP000053890"/>
    </source>
</evidence>
<keyword evidence="7" id="KW-1185">Reference proteome</keyword>
<evidence type="ECO:0000259" key="5">
    <source>
        <dbReference type="Pfam" id="PF04129"/>
    </source>
</evidence>
<evidence type="ECO:0000256" key="1">
    <source>
        <dbReference type="ARBA" id="ARBA00022980"/>
    </source>
</evidence>
<dbReference type="GO" id="GO:0003735">
    <property type="term" value="F:structural constituent of ribosome"/>
    <property type="evidence" value="ECO:0007669"/>
    <property type="project" value="InterPro"/>
</dbReference>
<dbReference type="SUPFAM" id="SSF46911">
    <property type="entry name" value="Ribosomal protein S18"/>
    <property type="match status" value="1"/>
</dbReference>
<evidence type="ECO:0000313" key="6">
    <source>
        <dbReference type="EMBL" id="KPV78365.1"/>
    </source>
</evidence>
<dbReference type="PRINTS" id="PR00974">
    <property type="entry name" value="RIBOSOMALS18"/>
</dbReference>
<organism evidence="6 7">
    <name type="scientific">Rhodotorula graminis (strain WP1)</name>
    <dbReference type="NCBI Taxonomy" id="578459"/>
    <lineage>
        <taxon>Eukaryota</taxon>
        <taxon>Fungi</taxon>
        <taxon>Dikarya</taxon>
        <taxon>Basidiomycota</taxon>
        <taxon>Pucciniomycotina</taxon>
        <taxon>Microbotryomycetes</taxon>
        <taxon>Sporidiobolales</taxon>
        <taxon>Sporidiobolaceae</taxon>
        <taxon>Rhodotorula</taxon>
    </lineage>
</organism>
<dbReference type="InterPro" id="IPR001648">
    <property type="entry name" value="Ribosomal_bS18"/>
</dbReference>
<sequence length="826" mass="87525">MTSIAHIIGWDPKRPSPEARSFPPPPPPRHSSYPALAPAVRQLGTDLRTAHAVEIARTTEHERELDRSFLERAADFVELHDQVDSSTQLLSDLASFLSTFQADLSAVSGHISELQGRSKSIEARLKARKAVERSLNPFLSSITIAPSLISTILDTDVNDAWIPAVRELDAKLGAIRGGARVDSRRNLDEAAEALRVAASSKILSHLVSLLKPYTLSLSSPLSTLHTHLASLKPLFDFLRRHAARQAHEFQKAYAQTARWYLETGFRRYIRALEKIRTAHTAVPVEPIGSVVGVADALALLQQRKTTSPAGRAAMAGPTPTSVALDNAQVGSSKPGGIILAHSANDRSFHPPPEALFRSASLVLADNASTEHAFLASFFGHHSSLSLDAAPTSSSSAAAAGQAPGLHRSATNGSLRSAAGLSDGARTATGGERDERMQRAVVDALWKTVLEPAIEYTTNFLHALLDPTPPAPIALLSMLRLTESLSSILVGSSSPTATPLSSTANFPPCPPLETHLSAVRLSLLQTFARALSAQVDSLRRINGSPAPASASGMGGLLARATGAAGPSAVKDSVVAVIVGRYCELFNAAVALLAQGQDEDGLDKLIAFQASKIPDPVKAQAFLRAQCDELLQGLSSTARTAQATPACSAWRAFSCAAVRAAPPPGASSSGAKASSSAAPGTDALVELLEDVESSSPSAAQELQNQTSVLRHLSRNQVISPQHLSPRHLLVPYQPRPNFSQAHPLGPPTSFAETHDPFVRYGLDPLRDATTNPFVLSEFVTSMGKIKSRGKTGLQRKSQRRVGKAVRRARSMGIIPTFGISVPGAGGNY</sequence>
<dbReference type="STRING" id="578459.A0A194SD46"/>
<dbReference type="PANTHER" id="PTHR14190:SF7">
    <property type="entry name" value="VACUOLAR PROTEIN SORTING-ASSOCIATED PROTEIN 52 HOMOLOG"/>
    <property type="match status" value="1"/>
</dbReference>
<feature type="domain" description="Vps52 coiled-coil" evidence="5">
    <location>
        <begin position="75"/>
        <end position="237"/>
    </location>
</feature>
<feature type="region of interest" description="Disordered" evidence="4">
    <location>
        <begin position="1"/>
        <end position="34"/>
    </location>
</feature>
<dbReference type="Pfam" id="PF01084">
    <property type="entry name" value="Ribosomal_S18"/>
    <property type="match status" value="1"/>
</dbReference>
<dbReference type="EMBL" id="KQ474073">
    <property type="protein sequence ID" value="KPV78365.1"/>
    <property type="molecule type" value="Genomic_DNA"/>
</dbReference>
<name>A0A194SD46_RHOGW</name>
<proteinExistence type="predicted"/>
<protein>
    <recommendedName>
        <fullName evidence="3">Small ribosomal subunit protein bS18m</fullName>
    </recommendedName>
</protein>
<dbReference type="OrthoDB" id="19482at2759"/>
<dbReference type="GO" id="GO:0005840">
    <property type="term" value="C:ribosome"/>
    <property type="evidence" value="ECO:0007669"/>
    <property type="project" value="UniProtKB-KW"/>
</dbReference>
<evidence type="ECO:0000256" key="4">
    <source>
        <dbReference type="SAM" id="MobiDB-lite"/>
    </source>
</evidence>
<dbReference type="GO" id="GO:0042147">
    <property type="term" value="P:retrograde transport, endosome to Golgi"/>
    <property type="evidence" value="ECO:0007669"/>
    <property type="project" value="TreeGrafter"/>
</dbReference>
<dbReference type="Proteomes" id="UP000053890">
    <property type="component" value="Unassembled WGS sequence"/>
</dbReference>
<dbReference type="GO" id="GO:0006412">
    <property type="term" value="P:translation"/>
    <property type="evidence" value="ECO:0007669"/>
    <property type="project" value="InterPro"/>
</dbReference>
<reference evidence="6 7" key="1">
    <citation type="journal article" date="2015" name="Front. Microbiol.">
        <title>Genome sequence of the plant growth promoting endophytic yeast Rhodotorula graminis WP1.</title>
        <authorList>
            <person name="Firrincieli A."/>
            <person name="Otillar R."/>
            <person name="Salamov A."/>
            <person name="Schmutz J."/>
            <person name="Khan Z."/>
            <person name="Redman R.S."/>
            <person name="Fleck N.D."/>
            <person name="Lindquist E."/>
            <person name="Grigoriev I.V."/>
            <person name="Doty S.L."/>
        </authorList>
    </citation>
    <scope>NUCLEOTIDE SEQUENCE [LARGE SCALE GENOMIC DNA]</scope>
    <source>
        <strain evidence="6 7">WP1</strain>
    </source>
</reference>
<dbReference type="Pfam" id="PF04129">
    <property type="entry name" value="Vps52_CC"/>
    <property type="match status" value="1"/>
</dbReference>
<accession>A0A194SD46</accession>
<keyword evidence="2" id="KW-0687">Ribonucleoprotein</keyword>
<dbReference type="GeneID" id="28975968"/>
<dbReference type="GO" id="GO:0019905">
    <property type="term" value="F:syntaxin binding"/>
    <property type="evidence" value="ECO:0007669"/>
    <property type="project" value="TreeGrafter"/>
</dbReference>
<feature type="region of interest" description="Disordered" evidence="4">
    <location>
        <begin position="394"/>
        <end position="434"/>
    </location>
</feature>
<dbReference type="GO" id="GO:0000938">
    <property type="term" value="C:GARP complex"/>
    <property type="evidence" value="ECO:0007669"/>
    <property type="project" value="TreeGrafter"/>
</dbReference>
<evidence type="ECO:0000256" key="2">
    <source>
        <dbReference type="ARBA" id="ARBA00023274"/>
    </source>
</evidence>
<dbReference type="InterPro" id="IPR007258">
    <property type="entry name" value="Vps52"/>
</dbReference>
<dbReference type="GO" id="GO:0032456">
    <property type="term" value="P:endocytic recycling"/>
    <property type="evidence" value="ECO:0007669"/>
    <property type="project" value="TreeGrafter"/>
</dbReference>
<dbReference type="PANTHER" id="PTHR14190">
    <property type="entry name" value="SUPPRESSOR OF ACTIN MUTATIONS 2/VACUOLAR PROTEIN SORTING 52"/>
    <property type="match status" value="1"/>
</dbReference>
<keyword evidence="1" id="KW-0689">Ribosomal protein</keyword>